<dbReference type="RefSeq" id="WP_173086679.1">
    <property type="nucleotide sequence ID" value="NZ_BLTE01000018.1"/>
</dbReference>
<dbReference type="AlphaFoldDB" id="A0A6V8LSX7"/>
<dbReference type="EMBL" id="BLTE01000018">
    <property type="protein sequence ID" value="GFK95563.1"/>
    <property type="molecule type" value="Genomic_DNA"/>
</dbReference>
<dbReference type="InterPro" id="IPR011576">
    <property type="entry name" value="Pyridox_Oxase_N"/>
</dbReference>
<dbReference type="SUPFAM" id="SSF50475">
    <property type="entry name" value="FMN-binding split barrel"/>
    <property type="match status" value="1"/>
</dbReference>
<protein>
    <recommendedName>
        <fullName evidence="1">Pyridoxamine 5'-phosphate oxidase N-terminal domain-containing protein</fullName>
    </recommendedName>
</protein>
<keyword evidence="3" id="KW-1185">Reference proteome</keyword>
<accession>A0A6V8LSX7</accession>
<dbReference type="Gene3D" id="2.30.110.10">
    <property type="entry name" value="Electron Transport, Fmn-binding Protein, Chain A"/>
    <property type="match status" value="1"/>
</dbReference>
<dbReference type="InterPro" id="IPR012349">
    <property type="entry name" value="Split_barrel_FMN-bd"/>
</dbReference>
<evidence type="ECO:0000313" key="3">
    <source>
        <dbReference type="Proteomes" id="UP000494245"/>
    </source>
</evidence>
<evidence type="ECO:0000259" key="1">
    <source>
        <dbReference type="Pfam" id="PF01243"/>
    </source>
</evidence>
<evidence type="ECO:0000313" key="2">
    <source>
        <dbReference type="EMBL" id="GFK95563.1"/>
    </source>
</evidence>
<feature type="domain" description="Pyridoxamine 5'-phosphate oxidase N-terminal" evidence="1">
    <location>
        <begin position="3"/>
        <end position="81"/>
    </location>
</feature>
<comment type="caution">
    <text evidence="2">The sequence shown here is derived from an EMBL/GenBank/DDBJ whole genome shotgun (WGS) entry which is preliminary data.</text>
</comment>
<dbReference type="Proteomes" id="UP000494245">
    <property type="component" value="Unassembled WGS sequence"/>
</dbReference>
<organism evidence="2 3">
    <name type="scientific">Fundidesulfovibrio magnetotacticus</name>
    <dbReference type="NCBI Taxonomy" id="2730080"/>
    <lineage>
        <taxon>Bacteria</taxon>
        <taxon>Pseudomonadati</taxon>
        <taxon>Thermodesulfobacteriota</taxon>
        <taxon>Desulfovibrionia</taxon>
        <taxon>Desulfovibrionales</taxon>
        <taxon>Desulfovibrionaceae</taxon>
        <taxon>Fundidesulfovibrio</taxon>
    </lineage>
</organism>
<gene>
    <name evidence="2" type="ORF">NNJEOMEG_03430</name>
</gene>
<reference evidence="2 3" key="2">
    <citation type="submission" date="2020-05" db="EMBL/GenBank/DDBJ databases">
        <title>Draft genome sequence of Desulfovibrio sp. strainFSS-1.</title>
        <authorList>
            <person name="Shimoshige H."/>
            <person name="Kobayashi H."/>
            <person name="Maekawa T."/>
        </authorList>
    </citation>
    <scope>NUCLEOTIDE SEQUENCE [LARGE SCALE GENOMIC DNA]</scope>
    <source>
        <strain evidence="2 3">SIID29052-01</strain>
    </source>
</reference>
<dbReference type="Pfam" id="PF01243">
    <property type="entry name" value="PNPOx_N"/>
    <property type="match status" value="1"/>
</dbReference>
<proteinExistence type="predicted"/>
<name>A0A6V8LSX7_9BACT</name>
<reference evidence="2 3" key="1">
    <citation type="submission" date="2020-04" db="EMBL/GenBank/DDBJ databases">
        <authorList>
            <consortium name="Desulfovibrio sp. FSS-1 genome sequencing consortium"/>
            <person name="Shimoshige H."/>
            <person name="Kobayashi H."/>
            <person name="Maekawa T."/>
        </authorList>
    </citation>
    <scope>NUCLEOTIDE SEQUENCE [LARGE SCALE GENOMIC DNA]</scope>
    <source>
        <strain evidence="2 3">SIID29052-01</strain>
    </source>
</reference>
<sequence>MELHEEMAAMILGNGLCAMATCGGGAPRASLMSYAVEPDCSSIYLATGSGTRKWANLRENPRVSLLIDERCQAPDGDRSRVRALTLDCLHIPLEVPAAKRAALERIAARHPHLRDFLSGADMEPVRLKPLKCLLLRGASGSSFIDLEEK</sequence>